<organism evidence="1 2">
    <name type="scientific">Anopheles albimanus</name>
    <name type="common">New world malaria mosquito</name>
    <dbReference type="NCBI Taxonomy" id="7167"/>
    <lineage>
        <taxon>Eukaryota</taxon>
        <taxon>Metazoa</taxon>
        <taxon>Ecdysozoa</taxon>
        <taxon>Arthropoda</taxon>
        <taxon>Hexapoda</taxon>
        <taxon>Insecta</taxon>
        <taxon>Pterygota</taxon>
        <taxon>Neoptera</taxon>
        <taxon>Endopterygota</taxon>
        <taxon>Diptera</taxon>
        <taxon>Nematocera</taxon>
        <taxon>Culicoidea</taxon>
        <taxon>Culicidae</taxon>
        <taxon>Anophelinae</taxon>
        <taxon>Anopheles</taxon>
    </lineage>
</organism>
<reference evidence="1" key="2">
    <citation type="submission" date="2022-08" db="UniProtKB">
        <authorList>
            <consortium name="EnsemblMetazoa"/>
        </authorList>
    </citation>
    <scope>IDENTIFICATION</scope>
    <source>
        <strain evidence="1">STECLA/ALBI9_A</strain>
    </source>
</reference>
<dbReference type="AlphaFoldDB" id="A0A182FZK3"/>
<keyword evidence="2" id="KW-1185">Reference proteome</keyword>
<accession>A0A182FZK3</accession>
<dbReference type="EnsemblMetazoa" id="AALB015018-RA">
    <property type="protein sequence ID" value="AALB015018-PA"/>
    <property type="gene ID" value="AALB015018"/>
</dbReference>
<evidence type="ECO:0000313" key="1">
    <source>
        <dbReference type="EnsemblMetazoa" id="AALB015018-PA"/>
    </source>
</evidence>
<dbReference type="VEuPathDB" id="VectorBase:AALB015018"/>
<proteinExistence type="predicted"/>
<reference evidence="2" key="1">
    <citation type="journal article" date="2017" name="G3 (Bethesda)">
        <title>The Physical Genome Mapping of Anopheles albimanus Corrected Scaffold Misassemblies and Identified Interarm Rearrangements in Genus Anopheles.</title>
        <authorList>
            <person name="Artemov G.N."/>
            <person name="Peery A.N."/>
            <person name="Jiang X."/>
            <person name="Tu Z."/>
            <person name="Stegniy V.N."/>
            <person name="Sharakhova M.V."/>
            <person name="Sharakhov I.V."/>
        </authorList>
    </citation>
    <scope>NUCLEOTIDE SEQUENCE [LARGE SCALE GENOMIC DNA]</scope>
    <source>
        <strain evidence="2">STECLA/ALBI9_A</strain>
    </source>
</reference>
<dbReference type="Proteomes" id="UP000069272">
    <property type="component" value="Unassembled WGS sequence"/>
</dbReference>
<sequence length="49" mass="5460">MKRKAKGTTGQPAAGYPNRTAFLSWNHTSLRAQPTAILPARQDRIPKKQ</sequence>
<evidence type="ECO:0000313" key="2">
    <source>
        <dbReference type="Proteomes" id="UP000069272"/>
    </source>
</evidence>
<name>A0A182FZK3_ANOAL</name>
<protein>
    <submittedName>
        <fullName evidence="1">Uncharacterized protein</fullName>
    </submittedName>
</protein>